<dbReference type="RefSeq" id="XP_056066243.1">
    <property type="nucleotide sequence ID" value="XM_056219116.1"/>
</dbReference>
<dbReference type="Proteomes" id="UP001140513">
    <property type="component" value="Unassembled WGS sequence"/>
</dbReference>
<comment type="caution">
    <text evidence="1">The sequence shown here is derived from an EMBL/GenBank/DDBJ whole genome shotgun (WGS) entry which is preliminary data.</text>
</comment>
<proteinExistence type="predicted"/>
<reference evidence="1" key="1">
    <citation type="submission" date="2022-10" db="EMBL/GenBank/DDBJ databases">
        <title>Tapping the CABI collections for fungal endophytes: first genome assemblies for Collariella, Neodidymelliopsis, Ascochyta clinopodiicola, Didymella pomorum, Didymosphaeria variabile, Neocosmospora piperis and Neocucurbitaria cava.</title>
        <authorList>
            <person name="Hill R."/>
        </authorList>
    </citation>
    <scope>NUCLEOTIDE SEQUENCE</scope>
    <source>
        <strain evidence="1">IMI 356815</strain>
    </source>
</reference>
<organism evidence="1 2">
    <name type="scientific">Didymosphaeria variabile</name>
    <dbReference type="NCBI Taxonomy" id="1932322"/>
    <lineage>
        <taxon>Eukaryota</taxon>
        <taxon>Fungi</taxon>
        <taxon>Dikarya</taxon>
        <taxon>Ascomycota</taxon>
        <taxon>Pezizomycotina</taxon>
        <taxon>Dothideomycetes</taxon>
        <taxon>Pleosporomycetidae</taxon>
        <taxon>Pleosporales</taxon>
        <taxon>Massarineae</taxon>
        <taxon>Didymosphaeriaceae</taxon>
        <taxon>Didymosphaeria</taxon>
    </lineage>
</organism>
<protein>
    <recommendedName>
        <fullName evidence="3">Tachykinin family protein</fullName>
    </recommendedName>
</protein>
<accession>A0A9W8XBG9</accession>
<dbReference type="GeneID" id="80913902"/>
<evidence type="ECO:0008006" key="3">
    <source>
        <dbReference type="Google" id="ProtNLM"/>
    </source>
</evidence>
<evidence type="ECO:0000313" key="1">
    <source>
        <dbReference type="EMBL" id="KAJ4346443.1"/>
    </source>
</evidence>
<dbReference type="OrthoDB" id="4159781at2759"/>
<dbReference type="PANTHER" id="PTHR37540:SF5">
    <property type="entry name" value="TRANSCRIPTION FACTOR DOMAIN-CONTAINING PROTEIN"/>
    <property type="match status" value="1"/>
</dbReference>
<gene>
    <name evidence="1" type="ORF">N0V89_010372</name>
</gene>
<dbReference type="AlphaFoldDB" id="A0A9W8XBG9"/>
<keyword evidence="2" id="KW-1185">Reference proteome</keyword>
<sequence length="472" mass="53822">MDRSAKTIFNFVNLSHPDELKDEETQLRIRRLAMSEVGRARRKPKTKRERNEMVLEFRKPAATSATIDRLGRGEVDPFTPYPIALDETSRALVASIFRDGSAHSRQLRGAWWLVGLSDKATFYNVLANARLYQLKELTGTFVQKSDLLGLSMQNHALRSMTDRIKDSEGHASDEMIGAVSSFMCYHYILGEFEGWENHRNALARMTGLRGGFNNIAQESLRITVSWTDLVGSFSQDIPSIVPLPQLWQNNSRSPPGSPRPFNDISLKWKQRFPAMMDWITIFDDINQLMSLDRGFTKEEKHLAETTGCWMEPTMVRLLAIRPLITGSKSENVMEEVCRLGTMLFLAPIWRWLGASPVWTFTVTRNLLSVLNSQMVEWGELKPLLVWSVYFAALETRDPRERSQFAFILAVLMNGLQIREWSELTQVVQSVLWAERIFASSDGSLRDDVMSILRLPGTGDVTPVLEEIEDEEA</sequence>
<dbReference type="EMBL" id="JAPEUX010000008">
    <property type="protein sequence ID" value="KAJ4346443.1"/>
    <property type="molecule type" value="Genomic_DNA"/>
</dbReference>
<name>A0A9W8XBG9_9PLEO</name>
<evidence type="ECO:0000313" key="2">
    <source>
        <dbReference type="Proteomes" id="UP001140513"/>
    </source>
</evidence>
<dbReference type="PANTHER" id="PTHR37540">
    <property type="entry name" value="TRANSCRIPTION FACTOR (ACR-2), PUTATIVE-RELATED-RELATED"/>
    <property type="match status" value="1"/>
</dbReference>